<dbReference type="InterPro" id="IPR007890">
    <property type="entry name" value="CHASE2"/>
</dbReference>
<keyword evidence="2" id="KW-0812">Transmembrane</keyword>
<evidence type="ECO:0000313" key="4">
    <source>
        <dbReference type="EMBL" id="OOV86963.1"/>
    </source>
</evidence>
<dbReference type="EMBL" id="MTSD02000003">
    <property type="protein sequence ID" value="OOV86963.1"/>
    <property type="molecule type" value="Genomic_DNA"/>
</dbReference>
<feature type="transmembrane region" description="Helical" evidence="2">
    <location>
        <begin position="359"/>
        <end position="379"/>
    </location>
</feature>
<accession>A0A1T1HAW5</accession>
<dbReference type="CDD" id="cd07302">
    <property type="entry name" value="CHD"/>
    <property type="match status" value="1"/>
</dbReference>
<dbReference type="PANTHER" id="PTHR43081">
    <property type="entry name" value="ADENYLATE CYCLASE, TERMINAL-DIFFERENTIATION SPECIFIC-RELATED"/>
    <property type="match status" value="1"/>
</dbReference>
<organism evidence="4 5">
    <name type="scientific">Oceanospirillum linum</name>
    <dbReference type="NCBI Taxonomy" id="966"/>
    <lineage>
        <taxon>Bacteria</taxon>
        <taxon>Pseudomonadati</taxon>
        <taxon>Pseudomonadota</taxon>
        <taxon>Gammaproteobacteria</taxon>
        <taxon>Oceanospirillales</taxon>
        <taxon>Oceanospirillaceae</taxon>
        <taxon>Oceanospirillum</taxon>
    </lineage>
</organism>
<dbReference type="STRING" id="966.BTA35_0208035"/>
<reference evidence="4" key="1">
    <citation type="submission" date="2017-02" db="EMBL/GenBank/DDBJ databases">
        <title>Draft Genome Sequence of the Salt Water Bacterium Oceanospirillum linum ATCC 11336.</title>
        <authorList>
            <person name="Trachtenberg A.M."/>
            <person name="Carney J.G."/>
            <person name="Linnane J.D."/>
            <person name="Rheaume B.A."/>
            <person name="Pitts N.L."/>
            <person name="Mykles D.L."/>
            <person name="Maclea K.S."/>
        </authorList>
    </citation>
    <scope>NUCLEOTIDE SEQUENCE [LARGE SCALE GENOMIC DNA]</scope>
    <source>
        <strain evidence="4">ATCC 11336</strain>
    </source>
</reference>
<evidence type="ECO:0000256" key="2">
    <source>
        <dbReference type="SAM" id="Phobius"/>
    </source>
</evidence>
<name>A0A1T1HAW5_OCELI</name>
<keyword evidence="2" id="KW-0472">Membrane</keyword>
<dbReference type="InterPro" id="IPR001054">
    <property type="entry name" value="A/G_cyclase"/>
</dbReference>
<dbReference type="RefSeq" id="WP_078319317.1">
    <property type="nucleotide sequence ID" value="NZ_FXTS01000003.1"/>
</dbReference>
<dbReference type="Gene3D" id="3.30.70.1230">
    <property type="entry name" value="Nucleotide cyclase"/>
    <property type="match status" value="1"/>
</dbReference>
<evidence type="ECO:0000256" key="1">
    <source>
        <dbReference type="SAM" id="MobiDB-lite"/>
    </source>
</evidence>
<proteinExistence type="predicted"/>
<comment type="caution">
    <text evidence="4">The sequence shown here is derived from an EMBL/GenBank/DDBJ whole genome shotgun (WGS) entry which is preliminary data.</text>
</comment>
<dbReference type="GO" id="GO:0004016">
    <property type="term" value="F:adenylate cyclase activity"/>
    <property type="evidence" value="ECO:0007669"/>
    <property type="project" value="UniProtKB-ARBA"/>
</dbReference>
<dbReference type="GO" id="GO:0035556">
    <property type="term" value="P:intracellular signal transduction"/>
    <property type="evidence" value="ECO:0007669"/>
    <property type="project" value="InterPro"/>
</dbReference>
<dbReference type="PROSITE" id="PS50125">
    <property type="entry name" value="GUANYLATE_CYCLASE_2"/>
    <property type="match status" value="1"/>
</dbReference>
<sequence>MKRQTQHNRAKTPPSLSLNVSVTPLGSRLVVLSMVCLLVWAFQMLLAGPVKTLEERIGALGWSFNTPADAVPEALEERLVIVAIDEESLQEVGAWPWSRQTLAQLSDRLHEYGAASQVFDLVFPESKPGDDILNQVLTRNRAVIGQIPVLDDRQKTHRAGVLSGALADGCYPSAPQARGYLANAASVVTGASGTVATGHITPHISADGAVRFQAPVACYQGNAYPSLALSMLLHNLGANQLEYQPARLQSASSLLQPAARLTLPDYPLISIPVDEQGLMRVSYQRSPQAFIYLSAADVLAGRVSPELLNNRWVLVGATAFGMGDLVPSPYSGLTPGVEVQARLITSILDQAVPYAPSGLWLYQGLSLGLIFLLLLILAARSGDHQRMISRGLFMASPLMIPLLALAGHMTALQYQLWLGWTDQLIYGSSSALALIVLEYLRNRHEKQRLFDNLSSYLPEDIASRIAFHQPTGQLQAERMSCVVLSADLRNFSAFQRQSSPESTVQLLHGFYTLASQVVEQHQGTLFELKADALLAIWPIPADADPQHNQQQVQSAWQAAAEIQQQIQPMLRHALGDELEPLGLGIGLASGDVIRGQLGSERNRTPIILGEAVSRALGLQHMTEDLAYPTLCSTDIRQHLPEDQVQAIGRFLLPGSLRPQALFAPDAASLSRQVPRVDEVPSIDEGSGVQDDDTADHQKHAGQKQLSGSERRGVAHLADYRP</sequence>
<feature type="domain" description="Guanylate cyclase" evidence="3">
    <location>
        <begin position="482"/>
        <end position="619"/>
    </location>
</feature>
<evidence type="ECO:0000259" key="3">
    <source>
        <dbReference type="PROSITE" id="PS50125"/>
    </source>
</evidence>
<dbReference type="InterPro" id="IPR029787">
    <property type="entry name" value="Nucleotide_cyclase"/>
</dbReference>
<dbReference type="SUPFAM" id="SSF55073">
    <property type="entry name" value="Nucleotide cyclase"/>
    <property type="match status" value="1"/>
</dbReference>
<keyword evidence="5" id="KW-1185">Reference proteome</keyword>
<protein>
    <recommendedName>
        <fullName evidence="3">Guanylate cyclase domain-containing protein</fullName>
    </recommendedName>
</protein>
<dbReference type="InterPro" id="IPR050697">
    <property type="entry name" value="Adenylyl/Guanylyl_Cyclase_3/4"/>
</dbReference>
<dbReference type="Pfam" id="PF05226">
    <property type="entry name" value="CHASE2"/>
    <property type="match status" value="1"/>
</dbReference>
<dbReference type="Proteomes" id="UP000190064">
    <property type="component" value="Unassembled WGS sequence"/>
</dbReference>
<gene>
    <name evidence="4" type="ORF">BTA35_0208035</name>
</gene>
<dbReference type="PANTHER" id="PTHR43081:SF1">
    <property type="entry name" value="ADENYLATE CYCLASE, TERMINAL-DIFFERENTIATION SPECIFIC"/>
    <property type="match status" value="1"/>
</dbReference>
<dbReference type="AlphaFoldDB" id="A0A1T1HAW5"/>
<feature type="transmembrane region" description="Helical" evidence="2">
    <location>
        <begin position="423"/>
        <end position="440"/>
    </location>
</feature>
<keyword evidence="2" id="KW-1133">Transmembrane helix</keyword>
<feature type="transmembrane region" description="Helical" evidence="2">
    <location>
        <begin position="391"/>
        <end position="411"/>
    </location>
</feature>
<evidence type="ECO:0000313" key="5">
    <source>
        <dbReference type="Proteomes" id="UP000190064"/>
    </source>
</evidence>
<dbReference type="Pfam" id="PF00211">
    <property type="entry name" value="Guanylate_cyc"/>
    <property type="match status" value="1"/>
</dbReference>
<feature type="region of interest" description="Disordered" evidence="1">
    <location>
        <begin position="672"/>
        <end position="721"/>
    </location>
</feature>
<dbReference type="SMART" id="SM01080">
    <property type="entry name" value="CHASE2"/>
    <property type="match status" value="1"/>
</dbReference>
<feature type="compositionally biased region" description="Basic and acidic residues" evidence="1">
    <location>
        <begin position="708"/>
        <end position="721"/>
    </location>
</feature>
<dbReference type="GO" id="GO:0009190">
    <property type="term" value="P:cyclic nucleotide biosynthetic process"/>
    <property type="evidence" value="ECO:0007669"/>
    <property type="project" value="InterPro"/>
</dbReference>